<dbReference type="AlphaFoldDB" id="A0A3B0YGD1"/>
<accession>A0A3B0YGD1</accession>
<reference evidence="1" key="1">
    <citation type="submission" date="2018-06" db="EMBL/GenBank/DDBJ databases">
        <authorList>
            <person name="Zhirakovskaya E."/>
        </authorList>
    </citation>
    <scope>NUCLEOTIDE SEQUENCE</scope>
</reference>
<dbReference type="EMBL" id="UOFL01000093">
    <property type="protein sequence ID" value="VAW75780.1"/>
    <property type="molecule type" value="Genomic_DNA"/>
</dbReference>
<sequence>MPSEYVGDLETRDINEQIDRILKELGNPEPPLSLPQVRELLKLDIGYFSTTDPSALDEIKHRLTVAGKQLLARPGLIVDVFKNANLSALWVPDSKRILIDNDTPKLKHRWIEGHEISHGIIPWHGEFLFGDNLTTLNPVCDATIEAEANYGSGRLLFLGDKFGNEARDTELSFKSIKSFAKRYGNTITSTLWRMVEEREPERAVFGLISAHPYYPNIGIGNNVETKYFIRSNRFKEQFFNITPDDAYALIERHANLNERGAVVDAQDALIDVDGDTYEFRIESFSNSHTLLTYGVCERKTPFFSLNIS</sequence>
<protein>
    <recommendedName>
        <fullName evidence="2">IrrE N-terminal-like domain-containing protein</fullName>
    </recommendedName>
</protein>
<name>A0A3B0YGD1_9ZZZZ</name>
<proteinExistence type="predicted"/>
<evidence type="ECO:0008006" key="2">
    <source>
        <dbReference type="Google" id="ProtNLM"/>
    </source>
</evidence>
<evidence type="ECO:0000313" key="1">
    <source>
        <dbReference type="EMBL" id="VAW75780.1"/>
    </source>
</evidence>
<gene>
    <name evidence="1" type="ORF">MNBD_GAMMA12-1353</name>
</gene>
<organism evidence="1">
    <name type="scientific">hydrothermal vent metagenome</name>
    <dbReference type="NCBI Taxonomy" id="652676"/>
    <lineage>
        <taxon>unclassified sequences</taxon>
        <taxon>metagenomes</taxon>
        <taxon>ecological metagenomes</taxon>
    </lineage>
</organism>